<reference evidence="2" key="1">
    <citation type="submission" date="2020-04" db="EMBL/GenBank/DDBJ databases">
        <authorList>
            <person name="Alioto T."/>
            <person name="Alioto T."/>
            <person name="Gomez Garrido J."/>
        </authorList>
    </citation>
    <scope>NUCLEOTIDE SEQUENCE</scope>
    <source>
        <strain evidence="2">A484AB</strain>
    </source>
</reference>
<keyword evidence="3" id="KW-1185">Reference proteome</keyword>
<sequence>EFLTGRQIQPFFSRRAAKLRRQGQSTCETDLESNDDDIAASRRRTGLRGHSYASP</sequence>
<evidence type="ECO:0000313" key="3">
    <source>
        <dbReference type="Proteomes" id="UP001152795"/>
    </source>
</evidence>
<dbReference type="EMBL" id="CACRXK020000586">
    <property type="protein sequence ID" value="CAB3983187.1"/>
    <property type="molecule type" value="Genomic_DNA"/>
</dbReference>
<dbReference type="Proteomes" id="UP001152795">
    <property type="component" value="Unassembled WGS sequence"/>
</dbReference>
<dbReference type="AlphaFoldDB" id="A0A6S7FZT7"/>
<proteinExistence type="predicted"/>
<evidence type="ECO:0000256" key="1">
    <source>
        <dbReference type="SAM" id="MobiDB-lite"/>
    </source>
</evidence>
<evidence type="ECO:0000313" key="2">
    <source>
        <dbReference type="EMBL" id="CAB3983187.1"/>
    </source>
</evidence>
<name>A0A6S7FZT7_PARCT</name>
<comment type="caution">
    <text evidence="2">The sequence shown here is derived from an EMBL/GenBank/DDBJ whole genome shotgun (WGS) entry which is preliminary data.</text>
</comment>
<gene>
    <name evidence="2" type="ORF">PACLA_8A040654</name>
</gene>
<protein>
    <submittedName>
        <fullName evidence="2">Uncharacterized protein</fullName>
    </submittedName>
</protein>
<organism evidence="2 3">
    <name type="scientific">Paramuricea clavata</name>
    <name type="common">Red gorgonian</name>
    <name type="synonym">Violescent sea-whip</name>
    <dbReference type="NCBI Taxonomy" id="317549"/>
    <lineage>
        <taxon>Eukaryota</taxon>
        <taxon>Metazoa</taxon>
        <taxon>Cnidaria</taxon>
        <taxon>Anthozoa</taxon>
        <taxon>Octocorallia</taxon>
        <taxon>Malacalcyonacea</taxon>
        <taxon>Plexauridae</taxon>
        <taxon>Paramuricea</taxon>
    </lineage>
</organism>
<feature type="non-terminal residue" evidence="2">
    <location>
        <position position="1"/>
    </location>
</feature>
<accession>A0A6S7FZT7</accession>
<feature type="compositionally biased region" description="Acidic residues" evidence="1">
    <location>
        <begin position="29"/>
        <end position="38"/>
    </location>
</feature>
<feature type="region of interest" description="Disordered" evidence="1">
    <location>
        <begin position="16"/>
        <end position="55"/>
    </location>
</feature>